<dbReference type="EMBL" id="KZ305022">
    <property type="protein sequence ID" value="PIA57987.1"/>
    <property type="molecule type" value="Genomic_DNA"/>
</dbReference>
<dbReference type="InParanoid" id="A0A2G5EQR1"/>
<accession>A0A2G5EQR1</accession>
<sequence length="100" mass="11494">MIKCLKELSNVKKLVLSAPFIQVISELPSELKYWPTPFSNLRYLHVKTWLTSGCFRSIMFLLENSLHVETLVVGVYPVISYHLLLALFCCEKNTCMISLV</sequence>
<gene>
    <name evidence="1" type="ORF">AQUCO_00500131v1</name>
</gene>
<dbReference type="AlphaFoldDB" id="A0A2G5EQR1"/>
<dbReference type="Proteomes" id="UP000230069">
    <property type="component" value="Unassembled WGS sequence"/>
</dbReference>
<evidence type="ECO:0000313" key="1">
    <source>
        <dbReference type="EMBL" id="PIA57987.1"/>
    </source>
</evidence>
<protein>
    <recommendedName>
        <fullName evidence="3">FBD domain-containing protein</fullName>
    </recommendedName>
</protein>
<dbReference type="OrthoDB" id="673865at2759"/>
<proteinExistence type="predicted"/>
<name>A0A2G5EQR1_AQUCA</name>
<reference evidence="1 2" key="1">
    <citation type="submission" date="2017-09" db="EMBL/GenBank/DDBJ databases">
        <title>WGS assembly of Aquilegia coerulea Goldsmith.</title>
        <authorList>
            <person name="Hodges S."/>
            <person name="Kramer E."/>
            <person name="Nordborg M."/>
            <person name="Tomkins J."/>
            <person name="Borevitz J."/>
            <person name="Derieg N."/>
            <person name="Yan J."/>
            <person name="Mihaltcheva S."/>
            <person name="Hayes R.D."/>
            <person name="Rokhsar D."/>
        </authorList>
    </citation>
    <scope>NUCLEOTIDE SEQUENCE [LARGE SCALE GENOMIC DNA]</scope>
    <source>
        <strain evidence="2">cv. Goldsmith</strain>
    </source>
</reference>
<evidence type="ECO:0000313" key="2">
    <source>
        <dbReference type="Proteomes" id="UP000230069"/>
    </source>
</evidence>
<organism evidence="1 2">
    <name type="scientific">Aquilegia coerulea</name>
    <name type="common">Rocky mountain columbine</name>
    <dbReference type="NCBI Taxonomy" id="218851"/>
    <lineage>
        <taxon>Eukaryota</taxon>
        <taxon>Viridiplantae</taxon>
        <taxon>Streptophyta</taxon>
        <taxon>Embryophyta</taxon>
        <taxon>Tracheophyta</taxon>
        <taxon>Spermatophyta</taxon>
        <taxon>Magnoliopsida</taxon>
        <taxon>Ranunculales</taxon>
        <taxon>Ranunculaceae</taxon>
        <taxon>Thalictroideae</taxon>
        <taxon>Aquilegia</taxon>
    </lineage>
</organism>
<keyword evidence="2" id="KW-1185">Reference proteome</keyword>
<evidence type="ECO:0008006" key="3">
    <source>
        <dbReference type="Google" id="ProtNLM"/>
    </source>
</evidence>